<dbReference type="AlphaFoldDB" id="A0A6J8DVH3"/>
<proteinExistence type="predicted"/>
<reference evidence="1 2" key="1">
    <citation type="submission" date="2020-06" db="EMBL/GenBank/DDBJ databases">
        <authorList>
            <person name="Li R."/>
            <person name="Bekaert M."/>
        </authorList>
    </citation>
    <scope>NUCLEOTIDE SEQUENCE [LARGE SCALE GENOMIC DNA]</scope>
    <source>
        <strain evidence="2">wild</strain>
    </source>
</reference>
<dbReference type="EMBL" id="CACVKT020007840">
    <property type="protein sequence ID" value="CAC5411304.1"/>
    <property type="molecule type" value="Genomic_DNA"/>
</dbReference>
<evidence type="ECO:0008006" key="3">
    <source>
        <dbReference type="Google" id="ProtNLM"/>
    </source>
</evidence>
<sequence>MVNNDIETFTDIFSSVREPIQEVTDYELNKCILSFKNGKAPDIDKFTIGHLKYGGHIVINILTKLINLIFKTVVVPNNLKTGIGCPLFKNGGKSKEDPSSYRRITITSAIGKTIKKLHLSRNKSSIKNRQTGQLPIESEIHKKMLSLYRNIADNHGSVERSIAESQLALKTRDSESWFIQILELTELYDLPSPIEILDLVPEKHIWKKLVYNAVNDYWKNSLILEARTKVTMKLFNFENFNVGVVHNIWKSSGSELLSVKRAGVKSKILSGTYTIQADRAKFNGNRTSSLCPLCFKHPEDLIMALYIKM</sequence>
<organism evidence="1 2">
    <name type="scientific">Mytilus coruscus</name>
    <name type="common">Sea mussel</name>
    <dbReference type="NCBI Taxonomy" id="42192"/>
    <lineage>
        <taxon>Eukaryota</taxon>
        <taxon>Metazoa</taxon>
        <taxon>Spiralia</taxon>
        <taxon>Lophotrochozoa</taxon>
        <taxon>Mollusca</taxon>
        <taxon>Bivalvia</taxon>
        <taxon>Autobranchia</taxon>
        <taxon>Pteriomorphia</taxon>
        <taxon>Mytilida</taxon>
        <taxon>Mytiloidea</taxon>
        <taxon>Mytilidae</taxon>
        <taxon>Mytilinae</taxon>
        <taxon>Mytilus</taxon>
    </lineage>
</organism>
<evidence type="ECO:0000313" key="1">
    <source>
        <dbReference type="EMBL" id="CAC5411304.1"/>
    </source>
</evidence>
<name>A0A6J8DVH3_MYTCO</name>
<protein>
    <recommendedName>
        <fullName evidence="3">Reverse transcriptase domain-containing protein</fullName>
    </recommendedName>
</protein>
<evidence type="ECO:0000313" key="2">
    <source>
        <dbReference type="Proteomes" id="UP000507470"/>
    </source>
</evidence>
<dbReference type="OrthoDB" id="416454at2759"/>
<dbReference type="Proteomes" id="UP000507470">
    <property type="component" value="Unassembled WGS sequence"/>
</dbReference>
<keyword evidence="2" id="KW-1185">Reference proteome</keyword>
<gene>
    <name evidence="1" type="ORF">MCOR_44413</name>
</gene>
<accession>A0A6J8DVH3</accession>